<gene>
    <name evidence="2" type="ORF">Tfer_2245</name>
</gene>
<evidence type="ECO:0000259" key="1">
    <source>
        <dbReference type="Pfam" id="PF01208"/>
    </source>
</evidence>
<keyword evidence="2" id="KW-0808">Transferase</keyword>
<dbReference type="InterPro" id="IPR038071">
    <property type="entry name" value="UROD/MetE-like_sf"/>
</dbReference>
<feature type="domain" description="Uroporphyrinogen decarboxylase (URO-D)" evidence="1">
    <location>
        <begin position="3"/>
        <end position="346"/>
    </location>
</feature>
<dbReference type="GO" id="GO:0006779">
    <property type="term" value="P:porphyrin-containing compound biosynthetic process"/>
    <property type="evidence" value="ECO:0007669"/>
    <property type="project" value="InterPro"/>
</dbReference>
<dbReference type="Pfam" id="PF01208">
    <property type="entry name" value="URO-D"/>
    <property type="match status" value="1"/>
</dbReference>
<accession>A0A0L6W0Z6</accession>
<dbReference type="Gene3D" id="3.20.20.210">
    <property type="match status" value="1"/>
</dbReference>
<dbReference type="EMBL" id="LGTE01000016">
    <property type="protein sequence ID" value="KNZ69141.1"/>
    <property type="molecule type" value="Genomic_DNA"/>
</dbReference>
<organism evidence="2 3">
    <name type="scientific">Thermincola ferriacetica</name>
    <dbReference type="NCBI Taxonomy" id="281456"/>
    <lineage>
        <taxon>Bacteria</taxon>
        <taxon>Bacillati</taxon>
        <taxon>Bacillota</taxon>
        <taxon>Clostridia</taxon>
        <taxon>Eubacteriales</taxon>
        <taxon>Thermincolaceae</taxon>
        <taxon>Thermincola</taxon>
    </lineage>
</organism>
<dbReference type="PANTHER" id="PTHR47099">
    <property type="entry name" value="METHYLCOBAMIDE:COM METHYLTRANSFERASE MTBA"/>
    <property type="match status" value="1"/>
</dbReference>
<dbReference type="SUPFAM" id="SSF51726">
    <property type="entry name" value="UROD/MetE-like"/>
    <property type="match status" value="1"/>
</dbReference>
<dbReference type="GO" id="GO:0032259">
    <property type="term" value="P:methylation"/>
    <property type="evidence" value="ECO:0007669"/>
    <property type="project" value="UniProtKB-KW"/>
</dbReference>
<dbReference type="Proteomes" id="UP000037175">
    <property type="component" value="Unassembled WGS sequence"/>
</dbReference>
<dbReference type="GO" id="GO:0008168">
    <property type="term" value="F:methyltransferase activity"/>
    <property type="evidence" value="ECO:0007669"/>
    <property type="project" value="UniProtKB-KW"/>
</dbReference>
<dbReference type="AlphaFoldDB" id="A0A0L6W0Z6"/>
<protein>
    <submittedName>
        <fullName evidence="2">MtaA/CmuA family methyltransferase</fullName>
    </submittedName>
</protein>
<dbReference type="CDD" id="cd03465">
    <property type="entry name" value="URO-D_like"/>
    <property type="match status" value="1"/>
</dbReference>
<comment type="caution">
    <text evidence="2">The sequence shown here is derived from an EMBL/GenBank/DDBJ whole genome shotgun (WGS) entry which is preliminary data.</text>
</comment>
<evidence type="ECO:0000313" key="3">
    <source>
        <dbReference type="Proteomes" id="UP000037175"/>
    </source>
</evidence>
<evidence type="ECO:0000313" key="2">
    <source>
        <dbReference type="EMBL" id="KNZ69141.1"/>
    </source>
</evidence>
<dbReference type="GO" id="GO:0004853">
    <property type="term" value="F:uroporphyrinogen decarboxylase activity"/>
    <property type="evidence" value="ECO:0007669"/>
    <property type="project" value="InterPro"/>
</dbReference>
<reference evidence="3" key="1">
    <citation type="submission" date="2015-07" db="EMBL/GenBank/DDBJ databases">
        <title>Complete Genome of Thermincola ferriacetica strain Z-0001T.</title>
        <authorList>
            <person name="Lusk B."/>
            <person name="Badalamenti J.P."/>
            <person name="Parameswaran P."/>
            <person name="Bond D.R."/>
            <person name="Torres C.I."/>
        </authorList>
    </citation>
    <scope>NUCLEOTIDE SEQUENCE [LARGE SCALE GENOMIC DNA]</scope>
    <source>
        <strain evidence="3">Z-0001</strain>
    </source>
</reference>
<dbReference type="InterPro" id="IPR000257">
    <property type="entry name" value="Uroporphyrinogen_deCOase"/>
</dbReference>
<proteinExistence type="predicted"/>
<dbReference type="PANTHER" id="PTHR47099:SF1">
    <property type="entry name" value="METHYLCOBAMIDE:COM METHYLTRANSFERASE MTBA"/>
    <property type="match status" value="1"/>
</dbReference>
<dbReference type="InterPro" id="IPR052024">
    <property type="entry name" value="Methanogen_methyltrans"/>
</dbReference>
<dbReference type="RefSeq" id="WP_052218401.1">
    <property type="nucleotide sequence ID" value="NZ_LGTE01000016.1"/>
</dbReference>
<keyword evidence="3" id="KW-1185">Reference proteome</keyword>
<keyword evidence="2" id="KW-0489">Methyltransferase</keyword>
<sequence length="348" mass="38374">MKPKECVLTAFENKKPERVPAIIYGGGVWTMKHTGNTFDGLIGKPREMADMIIRVNEEIQSDMVYVGSGYNNVHLQPFGGRIKYRPVGAPDLEEPLINNDEDLDRLIEKYPDVRATLASDPVVNTIWEAARYVHEAIGDDYLVSATAWGPFSLAAQMYGVERMMKDMFKKGDIVARTIDFATEIVYYFYEPMIKEGAIEATAVADATASGDLVSARMFKKFALPGLQKFHGKVQKLGCARFLHICGDTTKSLELFPETGAQCIAIDMKVDLAVAHAKIGDKMCIGGNSHPVFVLNNGTKEEIIASAKECIQKAGLDGGYVLLPGCDIPPGTPVENIHAYLQTGREWKY</sequence>
<name>A0A0L6W0Z6_9FIRM</name>